<keyword evidence="1" id="KW-0175">Coiled coil</keyword>
<feature type="transmembrane region" description="Helical" evidence="3">
    <location>
        <begin position="202"/>
        <end position="223"/>
    </location>
</feature>
<keyword evidence="4" id="KW-0489">Methyltransferase</keyword>
<evidence type="ECO:0000256" key="3">
    <source>
        <dbReference type="SAM" id="Phobius"/>
    </source>
</evidence>
<feature type="compositionally biased region" description="Low complexity" evidence="2">
    <location>
        <begin position="81"/>
        <end position="92"/>
    </location>
</feature>
<dbReference type="GO" id="GO:0032259">
    <property type="term" value="P:methylation"/>
    <property type="evidence" value="ECO:0007669"/>
    <property type="project" value="UniProtKB-KW"/>
</dbReference>
<dbReference type="EMBL" id="JPGN01000018">
    <property type="protein sequence ID" value="KFI20497.1"/>
    <property type="molecule type" value="Genomic_DNA"/>
</dbReference>
<feature type="compositionally biased region" description="Basic and acidic residues" evidence="2">
    <location>
        <begin position="43"/>
        <end position="55"/>
    </location>
</feature>
<dbReference type="InterPro" id="IPR007470">
    <property type="entry name" value="HemX"/>
</dbReference>
<organism evidence="4 5">
    <name type="scientific">Nitrosococcus oceani C-27</name>
    <dbReference type="NCBI Taxonomy" id="314279"/>
    <lineage>
        <taxon>Bacteria</taxon>
        <taxon>Pseudomonadati</taxon>
        <taxon>Pseudomonadota</taxon>
        <taxon>Gammaproteobacteria</taxon>
        <taxon>Chromatiales</taxon>
        <taxon>Chromatiaceae</taxon>
        <taxon>Nitrosococcus</taxon>
    </lineage>
</organism>
<dbReference type="PANTHER" id="PTHR38043">
    <property type="entry name" value="PROTEIN HEMX"/>
    <property type="match status" value="1"/>
</dbReference>
<evidence type="ECO:0000256" key="1">
    <source>
        <dbReference type="SAM" id="Coils"/>
    </source>
</evidence>
<comment type="caution">
    <text evidence="4">The sequence shown here is derived from an EMBL/GenBank/DDBJ whole genome shotgun (WGS) entry which is preliminary data.</text>
</comment>
<feature type="compositionally biased region" description="Basic and acidic residues" evidence="2">
    <location>
        <begin position="168"/>
        <end position="180"/>
    </location>
</feature>
<feature type="coiled-coil region" evidence="1">
    <location>
        <begin position="274"/>
        <end position="301"/>
    </location>
</feature>
<dbReference type="AlphaFoldDB" id="A0A0E2ZQ02"/>
<dbReference type="HOGENOM" id="CLU_481313_0_0_6"/>
<protein>
    <submittedName>
        <fullName evidence="4">Uroporphyrin-III methyltransferase</fullName>
    </submittedName>
</protein>
<reference evidence="4 5" key="1">
    <citation type="submission" date="2014-07" db="EMBL/GenBank/DDBJ databases">
        <title>Comparative analysis of Nitrosococcus oceani genome inventories of strains from Pacific and Atlantic gyres.</title>
        <authorList>
            <person name="Lim C.K."/>
            <person name="Wang L."/>
            <person name="Sayavedra-Soto L.A."/>
            <person name="Klotz M.G."/>
        </authorList>
    </citation>
    <scope>NUCLEOTIDE SEQUENCE [LARGE SCALE GENOMIC DNA]</scope>
    <source>
        <strain evidence="4 5">C-27</strain>
    </source>
</reference>
<dbReference type="Pfam" id="PF04375">
    <property type="entry name" value="HemX"/>
    <property type="match status" value="1"/>
</dbReference>
<gene>
    <name evidence="4" type="ORF">IB75_02630</name>
</gene>
<sequence>MSDKKENLPGQQGAKAAPYYSKRKEKKARLSEKAGFKGASGEADSKAPEPEKPESETPVAASRVVTTEQDSKESSIPFSKSESNTPASEAPAESPPPIGSSSEKSSEDATLSKTKEAELTSKAQEPENPEAEKRTGASESVPPAQGSKEKSASFSEPPQAAGSAAKSPKKEGLPARDSKRSIRRTHPYQVEKASGGPGRGKTLVGFVILAIALILVALGSVYYTRFLVEKERQARESLSKQVAEQLETQSPQIDARIAAQVDEQLAGRVASEMDERLAGQEESLQQEVTNLKKEIAENKGDLKQIQQGMATLESTLGLLRSEVEKGPQPGNWDIAEAAYLMRIANERLQLGQNVSVALVALQAADRILRDMANPAFMPVRAKLAEEINSLKAVPDPDIDGMALSLTNIINRVKTLELKETVLAESVPASKAEGEAPEKTPEPEGNTYIAKIKEFLRVIWDDLKSLVVVKHRHEVEGGGIPTLLPEERYFLYQNLRLELKTARLNLLLKNEAAFQQSLELAQSWLQTYFQGSEAKVIKDTLAKLEQATIESSLPDISGSLKTLSQVLRHIKPQAARGSEGGRA</sequence>
<evidence type="ECO:0000313" key="5">
    <source>
        <dbReference type="Proteomes" id="UP000028839"/>
    </source>
</evidence>
<evidence type="ECO:0000256" key="2">
    <source>
        <dbReference type="SAM" id="MobiDB-lite"/>
    </source>
</evidence>
<feature type="compositionally biased region" description="Polar residues" evidence="2">
    <location>
        <begin position="64"/>
        <end position="80"/>
    </location>
</feature>
<keyword evidence="3" id="KW-1133">Transmembrane helix</keyword>
<dbReference type="Proteomes" id="UP000028839">
    <property type="component" value="Unassembled WGS sequence"/>
</dbReference>
<dbReference type="PANTHER" id="PTHR38043:SF1">
    <property type="entry name" value="PROTEIN HEMX"/>
    <property type="match status" value="1"/>
</dbReference>
<accession>A0A0E2ZQ02</accession>
<evidence type="ECO:0000313" key="4">
    <source>
        <dbReference type="EMBL" id="KFI20497.1"/>
    </source>
</evidence>
<dbReference type="OrthoDB" id="5739852at2"/>
<keyword evidence="3" id="KW-0812">Transmembrane</keyword>
<keyword evidence="4" id="KW-0808">Transferase</keyword>
<keyword evidence="3" id="KW-0472">Membrane</keyword>
<proteinExistence type="predicted"/>
<feature type="region of interest" description="Disordered" evidence="2">
    <location>
        <begin position="1"/>
        <end position="196"/>
    </location>
</feature>
<name>A0A0E2ZQ02_9GAMM</name>
<dbReference type="GO" id="GO:0008168">
    <property type="term" value="F:methyltransferase activity"/>
    <property type="evidence" value="ECO:0007669"/>
    <property type="project" value="UniProtKB-KW"/>
</dbReference>